<keyword evidence="4" id="KW-0862">Zinc</keyword>
<dbReference type="PANTHER" id="PTHR42978">
    <property type="entry name" value="QUORUM-QUENCHING LACTONASE YTNP-RELATED-RELATED"/>
    <property type="match status" value="1"/>
</dbReference>
<dbReference type="EMBL" id="JBHTMP010000010">
    <property type="protein sequence ID" value="MFD1321233.1"/>
    <property type="molecule type" value="Genomic_DNA"/>
</dbReference>
<proteinExistence type="inferred from homology"/>
<dbReference type="Proteomes" id="UP001597260">
    <property type="component" value="Unassembled WGS sequence"/>
</dbReference>
<feature type="domain" description="Metallo-beta-lactamase" evidence="5">
    <location>
        <begin position="57"/>
        <end position="259"/>
    </location>
</feature>
<dbReference type="SMART" id="SM00849">
    <property type="entry name" value="Lactamase_B"/>
    <property type="match status" value="1"/>
</dbReference>
<dbReference type="RefSeq" id="WP_377569166.1">
    <property type="nucleotide sequence ID" value="NZ_JBHTMP010000010.1"/>
</dbReference>
<dbReference type="InterPro" id="IPR051013">
    <property type="entry name" value="MBL_superfamily_lactonases"/>
</dbReference>
<dbReference type="InterPro" id="IPR036866">
    <property type="entry name" value="RibonucZ/Hydroxyglut_hydro"/>
</dbReference>
<dbReference type="Gene3D" id="3.60.15.10">
    <property type="entry name" value="Ribonuclease Z/Hydroxyacylglutathione hydrolase-like"/>
    <property type="match status" value="1"/>
</dbReference>
<evidence type="ECO:0000256" key="4">
    <source>
        <dbReference type="ARBA" id="ARBA00022833"/>
    </source>
</evidence>
<keyword evidence="2" id="KW-0479">Metal-binding</keyword>
<comment type="similarity">
    <text evidence="1">Belongs to the metallo-beta-lactamase superfamily.</text>
</comment>
<name>A0ABW3YDV5_9ACTN</name>
<gene>
    <name evidence="6" type="ORF">ACFQ4H_09045</name>
</gene>
<sequence>MAEPAPRSSVQFGGTTVTYLPDGVVRANPLAAFPGTTHTDWDSYSDLLDNDEWLVVSVGSFLIRNDAGVTLIDLGLGEVHFEVPAAATYDGGQLLTNLSAEHLYPADVDFVLFTHLHRDHVGWVSDGAGGLTFPKARHIVNQEEWNHWWSFGDPTGPDPETVLAPLTPAIEFFGTQPPVSGISALPTPGHTPGHTSFLITDPATDDNVLILGDAIHTRAQLENLDWTFRSDYDSRLALKRRTDLLYRHGESEPLIANGHFSGSVFGHSCVHR</sequence>
<evidence type="ECO:0000313" key="6">
    <source>
        <dbReference type="EMBL" id="MFD1321233.1"/>
    </source>
</evidence>
<dbReference type="Pfam" id="PF00753">
    <property type="entry name" value="Lactamase_B"/>
    <property type="match status" value="1"/>
</dbReference>
<dbReference type="InterPro" id="IPR001279">
    <property type="entry name" value="Metallo-B-lactamas"/>
</dbReference>
<evidence type="ECO:0000256" key="1">
    <source>
        <dbReference type="ARBA" id="ARBA00007749"/>
    </source>
</evidence>
<evidence type="ECO:0000256" key="2">
    <source>
        <dbReference type="ARBA" id="ARBA00022723"/>
    </source>
</evidence>
<organism evidence="6 7">
    <name type="scientific">Micromonospora sonneratiae</name>
    <dbReference type="NCBI Taxonomy" id="1184706"/>
    <lineage>
        <taxon>Bacteria</taxon>
        <taxon>Bacillati</taxon>
        <taxon>Actinomycetota</taxon>
        <taxon>Actinomycetes</taxon>
        <taxon>Micromonosporales</taxon>
        <taxon>Micromonosporaceae</taxon>
        <taxon>Micromonospora</taxon>
    </lineage>
</organism>
<evidence type="ECO:0000259" key="5">
    <source>
        <dbReference type="SMART" id="SM00849"/>
    </source>
</evidence>
<comment type="caution">
    <text evidence="6">The sequence shown here is derived from an EMBL/GenBank/DDBJ whole genome shotgun (WGS) entry which is preliminary data.</text>
</comment>
<reference evidence="7" key="1">
    <citation type="journal article" date="2019" name="Int. J. Syst. Evol. Microbiol.">
        <title>The Global Catalogue of Microorganisms (GCM) 10K type strain sequencing project: providing services to taxonomists for standard genome sequencing and annotation.</title>
        <authorList>
            <consortium name="The Broad Institute Genomics Platform"/>
            <consortium name="The Broad Institute Genome Sequencing Center for Infectious Disease"/>
            <person name="Wu L."/>
            <person name="Ma J."/>
        </authorList>
    </citation>
    <scope>NUCLEOTIDE SEQUENCE [LARGE SCALE GENOMIC DNA]</scope>
    <source>
        <strain evidence="7">JCM 31037</strain>
    </source>
</reference>
<keyword evidence="7" id="KW-1185">Reference proteome</keyword>
<protein>
    <submittedName>
        <fullName evidence="6">MBL fold metallo-hydrolase</fullName>
    </submittedName>
</protein>
<evidence type="ECO:0000256" key="3">
    <source>
        <dbReference type="ARBA" id="ARBA00022801"/>
    </source>
</evidence>
<accession>A0ABW3YDV5</accession>
<evidence type="ECO:0000313" key="7">
    <source>
        <dbReference type="Proteomes" id="UP001597260"/>
    </source>
</evidence>
<keyword evidence="3" id="KW-0378">Hydrolase</keyword>
<dbReference type="SUPFAM" id="SSF56281">
    <property type="entry name" value="Metallo-hydrolase/oxidoreductase"/>
    <property type="match status" value="1"/>
</dbReference>